<dbReference type="InterPro" id="IPR036412">
    <property type="entry name" value="HAD-like_sf"/>
</dbReference>
<comment type="caution">
    <text evidence="1">The sequence shown here is derived from an EMBL/GenBank/DDBJ whole genome shotgun (WGS) entry which is preliminary data.</text>
</comment>
<dbReference type="SUPFAM" id="SSF56784">
    <property type="entry name" value="HAD-like"/>
    <property type="match status" value="1"/>
</dbReference>
<name>A0ABM8WL32_9BURK</name>
<keyword evidence="2" id="KW-1185">Reference proteome</keyword>
<accession>A0ABM8WL32</accession>
<dbReference type="Gene3D" id="3.40.50.1000">
    <property type="entry name" value="HAD superfamily/HAD-like"/>
    <property type="match status" value="1"/>
</dbReference>
<reference evidence="1 2" key="1">
    <citation type="submission" date="2021-08" db="EMBL/GenBank/DDBJ databases">
        <authorList>
            <person name="Peeters C."/>
        </authorList>
    </citation>
    <scope>NUCLEOTIDE SEQUENCE [LARGE SCALE GENOMIC DNA]</scope>
    <source>
        <strain evidence="1 2">LMG 23992</strain>
    </source>
</reference>
<organism evidence="1 2">
    <name type="scientific">Cupriavidus laharis</name>
    <dbReference type="NCBI Taxonomy" id="151654"/>
    <lineage>
        <taxon>Bacteria</taxon>
        <taxon>Pseudomonadati</taxon>
        <taxon>Pseudomonadota</taxon>
        <taxon>Betaproteobacteria</taxon>
        <taxon>Burkholderiales</taxon>
        <taxon>Burkholderiaceae</taxon>
        <taxon>Cupriavidus</taxon>
    </lineage>
</organism>
<proteinExistence type="predicted"/>
<dbReference type="EMBL" id="CAJZAI010000002">
    <property type="protein sequence ID" value="CAG9168100.1"/>
    <property type="molecule type" value="Genomic_DNA"/>
</dbReference>
<evidence type="ECO:0000313" key="1">
    <source>
        <dbReference type="EMBL" id="CAG9168100.1"/>
    </source>
</evidence>
<protein>
    <recommendedName>
        <fullName evidence="3">ATPase P</fullName>
    </recommendedName>
</protein>
<dbReference type="Proteomes" id="UP000727654">
    <property type="component" value="Unassembled WGS sequence"/>
</dbReference>
<evidence type="ECO:0008006" key="3">
    <source>
        <dbReference type="Google" id="ProtNLM"/>
    </source>
</evidence>
<evidence type="ECO:0000313" key="2">
    <source>
        <dbReference type="Proteomes" id="UP000727654"/>
    </source>
</evidence>
<dbReference type="RefSeq" id="WP_224078695.1">
    <property type="nucleotide sequence ID" value="NZ_CAJZAI010000002.1"/>
</dbReference>
<dbReference type="InterPro" id="IPR023214">
    <property type="entry name" value="HAD_sf"/>
</dbReference>
<sequence>MIELDIPGFGLLTASALALDFNGTLAQDGRLISGVAERINKLADSLRVHVITGDTYGTARAELSAVRCDIETLPKAGQVEAKRAFLASLPRDSVVAVGNGRNDLYMLRAARLSIAVLGTEGMAGELFSAADIVVPHIHTALDLLLYPERLLATLRA</sequence>
<gene>
    <name evidence="1" type="ORF">LMG23992_01018</name>
</gene>